<dbReference type="KEGG" id="cqd:128689438"/>
<organism evidence="10">
    <name type="scientific">Cherax quadricarinatus</name>
    <name type="common">Australian red claw crayfish</name>
    <dbReference type="NCBI Taxonomy" id="27406"/>
    <lineage>
        <taxon>Eukaryota</taxon>
        <taxon>Metazoa</taxon>
        <taxon>Ecdysozoa</taxon>
        <taxon>Arthropoda</taxon>
        <taxon>Crustacea</taxon>
        <taxon>Multicrustacea</taxon>
        <taxon>Malacostraca</taxon>
        <taxon>Eumalacostraca</taxon>
        <taxon>Eucarida</taxon>
        <taxon>Decapoda</taxon>
        <taxon>Pleocyemata</taxon>
        <taxon>Astacidea</taxon>
        <taxon>Parastacoidea</taxon>
        <taxon>Parastacidae</taxon>
        <taxon>Cherax</taxon>
    </lineage>
</organism>
<dbReference type="GO" id="GO:0005856">
    <property type="term" value="C:cytoskeleton"/>
    <property type="evidence" value="ECO:0007669"/>
    <property type="project" value="UniProtKB-SubCell"/>
</dbReference>
<dbReference type="EMBL" id="MN966683">
    <property type="protein sequence ID" value="QPB71838.1"/>
    <property type="molecule type" value="mRNA"/>
</dbReference>
<evidence type="ECO:0000313" key="10">
    <source>
        <dbReference type="EMBL" id="QPB71838.1"/>
    </source>
</evidence>
<keyword evidence="5" id="KW-0963">Cytoplasm</keyword>
<dbReference type="InterPro" id="IPR027310">
    <property type="entry name" value="Profilin_CS"/>
</dbReference>
<dbReference type="SMR" id="A0A7U3NU13"/>
<dbReference type="SUPFAM" id="SSF55770">
    <property type="entry name" value="Profilin (actin-binding protein)"/>
    <property type="match status" value="1"/>
</dbReference>
<evidence type="ECO:0000256" key="6">
    <source>
        <dbReference type="ARBA" id="ARBA00023203"/>
    </source>
</evidence>
<dbReference type="PROSITE" id="PS00414">
    <property type="entry name" value="PROFILIN"/>
    <property type="match status" value="1"/>
</dbReference>
<dbReference type="SMART" id="SM00392">
    <property type="entry name" value="PROF"/>
    <property type="match status" value="1"/>
</dbReference>
<keyword evidence="6 9" id="KW-0009">Actin-binding</keyword>
<sequence>MSWNTYVENLENTNNVAKAAICGQDGSTWACSQGWNISPQEAQTLAAAFKDSSVLVEKGMFVGGERFVYLSGDDEVLRGRKGQTGLHVSKTKSAIIIGFYQDPTQPSQCAKEVDNVAEYLKSQNL</sequence>
<dbReference type="AlphaFoldDB" id="A0A7U3NU13"/>
<dbReference type="PRINTS" id="PR00392">
    <property type="entry name" value="PROFILIN"/>
</dbReference>
<dbReference type="FunFam" id="3.30.450.30:FF:000001">
    <property type="entry name" value="Profilin"/>
    <property type="match status" value="1"/>
</dbReference>
<name>A0A7U3NU13_CHEQU</name>
<reference evidence="10" key="1">
    <citation type="submission" date="2020-01" db="EMBL/GenBank/DDBJ databases">
        <title>Cqbeta-actin binding protein CqProfilin promotes white spot syndrome virus replication via interaction with viral nucleocapsid protein VP15 in red claw crayfish Cherax quadricarinatus.</title>
        <authorList>
            <person name="Li D."/>
            <person name="Liu H."/>
        </authorList>
    </citation>
    <scope>NUCLEOTIDE SEQUENCE</scope>
</reference>
<evidence type="ECO:0000256" key="2">
    <source>
        <dbReference type="ARBA" id="ARBA00010058"/>
    </source>
</evidence>
<dbReference type="GeneID" id="128689438"/>
<protein>
    <recommendedName>
        <fullName evidence="4 9">Profilin</fullName>
    </recommendedName>
</protein>
<dbReference type="PANTHER" id="PTHR11604:SF0">
    <property type="entry name" value="PROFILIN"/>
    <property type="match status" value="1"/>
</dbReference>
<evidence type="ECO:0000256" key="4">
    <source>
        <dbReference type="ARBA" id="ARBA00013422"/>
    </source>
</evidence>
<accession>A0A7U3NU13</accession>
<evidence type="ECO:0000256" key="3">
    <source>
        <dbReference type="ARBA" id="ARBA00011583"/>
    </source>
</evidence>
<dbReference type="InterPro" id="IPR036140">
    <property type="entry name" value="PFN_sf"/>
</dbReference>
<dbReference type="InterPro" id="IPR048278">
    <property type="entry name" value="PFN"/>
</dbReference>
<evidence type="ECO:0000256" key="5">
    <source>
        <dbReference type="ARBA" id="ARBA00022490"/>
    </source>
</evidence>
<dbReference type="GO" id="GO:0005938">
    <property type="term" value="C:cell cortex"/>
    <property type="evidence" value="ECO:0007669"/>
    <property type="project" value="TreeGrafter"/>
</dbReference>
<comment type="subunit">
    <text evidence="3 8">Occurs in many kinds of cells as a complex with monomeric actin in a 1:1 ratio.</text>
</comment>
<proteinExistence type="evidence at transcript level"/>
<evidence type="ECO:0000256" key="8">
    <source>
        <dbReference type="RuleBase" id="RU003908"/>
    </source>
</evidence>
<dbReference type="InterPro" id="IPR005455">
    <property type="entry name" value="PFN_euk"/>
</dbReference>
<dbReference type="CDD" id="cd00148">
    <property type="entry name" value="PROF"/>
    <property type="match status" value="1"/>
</dbReference>
<dbReference type="OrthoDB" id="421374at2759"/>
<comment type="similarity">
    <text evidence="2 9">Belongs to the profilin family.</text>
</comment>
<keyword evidence="7 8" id="KW-0206">Cytoskeleton</keyword>
<dbReference type="GO" id="GO:0003785">
    <property type="term" value="F:actin monomer binding"/>
    <property type="evidence" value="ECO:0007669"/>
    <property type="project" value="TreeGrafter"/>
</dbReference>
<comment type="subcellular location">
    <subcellularLocation>
        <location evidence="1">Cytoplasm</location>
        <location evidence="1">Cytoskeleton</location>
    </subcellularLocation>
</comment>
<evidence type="ECO:0000256" key="7">
    <source>
        <dbReference type="ARBA" id="ARBA00023212"/>
    </source>
</evidence>
<dbReference type="RefSeq" id="XP_069938123.1">
    <property type="nucleotide sequence ID" value="XM_070082022.1"/>
</dbReference>
<dbReference type="Gene3D" id="3.30.450.30">
    <property type="entry name" value="Dynein light chain 2a, cytoplasmic"/>
    <property type="match status" value="1"/>
</dbReference>
<evidence type="ECO:0000256" key="9">
    <source>
        <dbReference type="RuleBase" id="RU003909"/>
    </source>
</evidence>
<evidence type="ECO:0000256" key="1">
    <source>
        <dbReference type="ARBA" id="ARBA00004245"/>
    </source>
</evidence>
<dbReference type="PANTHER" id="PTHR11604">
    <property type="entry name" value="PROFILIN"/>
    <property type="match status" value="1"/>
</dbReference>
<dbReference type="Pfam" id="PF00235">
    <property type="entry name" value="Profilin"/>
    <property type="match status" value="1"/>
</dbReference>
<comment type="function">
    <text evidence="8">Binds to actin and affects the structure of the cytoskeleton. At high concentrations, profilin prevents the polymerization of actin, whereas it enhances it at low concentrations.</text>
</comment>
<dbReference type="PRINTS" id="PR01640">
    <property type="entry name" value="PROFILINPLNT"/>
</dbReference>